<reference evidence="2 3" key="1">
    <citation type="journal article" date="2024" name="G3 (Bethesda)">
        <title>Genome assembly of Hibiscus sabdariffa L. provides insights into metabolisms of medicinal natural products.</title>
        <authorList>
            <person name="Kim T."/>
        </authorList>
    </citation>
    <scope>NUCLEOTIDE SEQUENCE [LARGE SCALE GENOMIC DNA]</scope>
    <source>
        <strain evidence="2">TK-2024</strain>
        <tissue evidence="2">Old leaves</tissue>
    </source>
</reference>
<proteinExistence type="predicted"/>
<gene>
    <name evidence="2" type="ORF">V6N12_051357</name>
</gene>
<dbReference type="EMBL" id="JBBPBM010000001">
    <property type="protein sequence ID" value="KAK8601527.1"/>
    <property type="molecule type" value="Genomic_DNA"/>
</dbReference>
<organism evidence="2 3">
    <name type="scientific">Hibiscus sabdariffa</name>
    <name type="common">roselle</name>
    <dbReference type="NCBI Taxonomy" id="183260"/>
    <lineage>
        <taxon>Eukaryota</taxon>
        <taxon>Viridiplantae</taxon>
        <taxon>Streptophyta</taxon>
        <taxon>Embryophyta</taxon>
        <taxon>Tracheophyta</taxon>
        <taxon>Spermatophyta</taxon>
        <taxon>Magnoliopsida</taxon>
        <taxon>eudicotyledons</taxon>
        <taxon>Gunneridae</taxon>
        <taxon>Pentapetalae</taxon>
        <taxon>rosids</taxon>
        <taxon>malvids</taxon>
        <taxon>Malvales</taxon>
        <taxon>Malvaceae</taxon>
        <taxon>Malvoideae</taxon>
        <taxon>Hibiscus</taxon>
    </lineage>
</organism>
<evidence type="ECO:0000256" key="1">
    <source>
        <dbReference type="SAM" id="MobiDB-lite"/>
    </source>
</evidence>
<evidence type="ECO:0000313" key="2">
    <source>
        <dbReference type="EMBL" id="KAK8601527.1"/>
    </source>
</evidence>
<protein>
    <submittedName>
        <fullName evidence="2">Uncharacterized protein</fullName>
    </submittedName>
</protein>
<name>A0ABR2GF51_9ROSI</name>
<sequence length="119" mass="13851">MQLVNNLPRNRYIHIYLQKRQNVTEINNEGAEGGLEVDDLVVEAEGDDEVVVEDEAAVENDLEIEEEVAVEEEMDVEEEICVDDDLEDEVEREDDEEDEGENREEFEDSDTEFRVDEEE</sequence>
<evidence type="ECO:0000313" key="3">
    <source>
        <dbReference type="Proteomes" id="UP001472677"/>
    </source>
</evidence>
<dbReference type="Proteomes" id="UP001472677">
    <property type="component" value="Unassembled WGS sequence"/>
</dbReference>
<comment type="caution">
    <text evidence="2">The sequence shown here is derived from an EMBL/GenBank/DDBJ whole genome shotgun (WGS) entry which is preliminary data.</text>
</comment>
<feature type="region of interest" description="Disordered" evidence="1">
    <location>
        <begin position="70"/>
        <end position="119"/>
    </location>
</feature>
<accession>A0ABR2GF51</accession>
<keyword evidence="3" id="KW-1185">Reference proteome</keyword>